<feature type="transmembrane region" description="Helical" evidence="2">
    <location>
        <begin position="916"/>
        <end position="936"/>
    </location>
</feature>
<dbReference type="SUPFAM" id="SSF103473">
    <property type="entry name" value="MFS general substrate transporter"/>
    <property type="match status" value="3"/>
</dbReference>
<dbReference type="GO" id="GO:0015347">
    <property type="term" value="F:sodium-independent organic anion transmembrane transporter activity"/>
    <property type="evidence" value="ECO:0007669"/>
    <property type="project" value="TreeGrafter"/>
</dbReference>
<dbReference type="GO" id="GO:0043252">
    <property type="term" value="P:sodium-independent organic anion transport"/>
    <property type="evidence" value="ECO:0007669"/>
    <property type="project" value="TreeGrafter"/>
</dbReference>
<accession>A0AA85GI53</accession>
<reference evidence="3" key="1">
    <citation type="submission" date="2022-06" db="EMBL/GenBank/DDBJ databases">
        <authorList>
            <person name="Berger JAMES D."/>
            <person name="Berger JAMES D."/>
        </authorList>
    </citation>
    <scope>NUCLEOTIDE SEQUENCE [LARGE SCALE GENOMIC DNA]</scope>
</reference>
<reference evidence="4 5" key="2">
    <citation type="submission" date="2023-11" db="UniProtKB">
        <authorList>
            <consortium name="WormBaseParasite"/>
        </authorList>
    </citation>
    <scope>IDENTIFICATION</scope>
</reference>
<feature type="transmembrane region" description="Helical" evidence="2">
    <location>
        <begin position="1293"/>
        <end position="1317"/>
    </location>
</feature>
<keyword evidence="2" id="KW-0472">Membrane</keyword>
<evidence type="ECO:0000313" key="3">
    <source>
        <dbReference type="Proteomes" id="UP000050792"/>
    </source>
</evidence>
<feature type="transmembrane region" description="Helical" evidence="2">
    <location>
        <begin position="351"/>
        <end position="374"/>
    </location>
</feature>
<dbReference type="PANTHER" id="PTHR11388">
    <property type="entry name" value="ORGANIC ANION TRANSPORTER"/>
    <property type="match status" value="1"/>
</dbReference>
<sequence length="1381" mass="150978">MSIFYYCTLDNTTTSNSVGVQLIRYLFVLFWLHFGQTQGFDFLLLILMPTPHLSRATSGPSSGYAVGDEICDTSCPIDWDTNVVNFISTCLHPGLVRRTSSSATYGFDKPNHFRRQHRRNLSTATTVGFGRYPDNQITSGRVPYANVFNHPNDYQAPPPYYSKRILGHARNISDPTSGWDFRTVTKPLILDQLTERPSYNWDGSAEQNLVVSSEHKIPDTSLIPENKPEAYPCLTPPRSSNDITLENSFICARDAETHEITTTAKDDDTSCLCPCLQSCASPRVVLIGLCLTMFMQTMVVSGLMSSMFTTLERRFNLTSRQIGSMISCYEVAGVITTVIVSFISGQKHNRLRVIGLATLILALGFGLFALPHFLAGPYRPNLLTTPGGNTATSISTEDILLHSSLSSSHFPLNQDLESSIQLDGPLCIDQSRNTFSQNVISNSLSNGTNVGDIIIRAASLTATDTFNNYDINESSSTGFMGSSDIVQSVLFPTFCLAMLLAGIGASPLYVLAPTYLWDNLTDRQYPIYAALFYSAGGLGPACGFLAGAGFLSIYIDSPFMLPETGLDRNSPLWLGAWWLGMLVCAALTFFVALPVICFPKQLAVVKKGDSNTISNDEIEDVDKICSPTIQSNNHNISNLNTNNNNVNLSYVKSSDNLSNINKPFEQTSPTTTAVSATAVAGVETLTSSHLLNTPSPGSRNVQYPSLEEFKQQHHYQQQRLPEMKQNHVDILETPNSSTTITSTSLHVPSPYIRDAVVSGDGTVVSPSNQQFRLHSNIGSDHHDSLGGYTVDVVNNGIAGNGDQTDNLGKFMKTSVNNSFYENQTNLKSKIKASYLIVRRVLTNPIWLGLTLSTVVEQSIVAAFLTFAAKYIQILFHIPAYLASIHTGAVIVPSSLLGVLSGALLMRHFRPTLHRTLSGLCIMISLTVITSISLMTIGCQSSRVAGITATYNGENWPWKNGPGFLIPSNLTAPCNQFCHSSNNRIKKLDNRHYTHYVESQCSIKHYNPVCWTATTSSSSSSSSINKKTTNNRITCTSSNIDNDDKNLSSTNNNDDDDCDTKSLTFFNPCFAGCRTRVLEAGVVKKYSDCQCVTPSTLNPSGLISSISLSLSSPMSINKEFLLANNSGEVYPGRCKPKCTLYGLFLAMLFLHILCTGILQNPSNVITLSCVSSEDSSVALGLQIFFVRTLAYIPAPMYFGQLFDLACQFRSNPMDHYSSIPINNNESLSMDANVLSSLSNSSILSSSSSFSPSSSSLSSIYSPSSTTTATTMSLDQKYSTTAGGCLEYNLEGLPFIWLGTVCVLKIISLIGSTITWWLAKRQFDSMAKHKEKQPNIEGEETKKEMELALHQTITSDPAIININNNNTSGLINSTSNDHQIQIV</sequence>
<feature type="transmembrane region" description="Helical" evidence="2">
    <location>
        <begin position="531"/>
        <end position="555"/>
    </location>
</feature>
<dbReference type="InterPro" id="IPR036259">
    <property type="entry name" value="MFS_trans_sf"/>
</dbReference>
<evidence type="ECO:0000256" key="2">
    <source>
        <dbReference type="SAM" id="Phobius"/>
    </source>
</evidence>
<dbReference type="WBParaSite" id="SRDH1_96050.1">
    <property type="protein sequence ID" value="SRDH1_96050.1"/>
    <property type="gene ID" value="SRDH1_96050"/>
</dbReference>
<feature type="transmembrane region" description="Helical" evidence="2">
    <location>
        <begin position="284"/>
        <end position="304"/>
    </location>
</feature>
<protein>
    <recommendedName>
        <fullName evidence="6">Major facilitator superfamily (MFS) profile domain-containing protein</fullName>
    </recommendedName>
</protein>
<feature type="transmembrane region" description="Helical" evidence="2">
    <location>
        <begin position="324"/>
        <end position="344"/>
    </location>
</feature>
<evidence type="ECO:0008006" key="6">
    <source>
        <dbReference type="Google" id="ProtNLM"/>
    </source>
</evidence>
<proteinExistence type="predicted"/>
<dbReference type="GO" id="GO:0016323">
    <property type="term" value="C:basolateral plasma membrane"/>
    <property type="evidence" value="ECO:0007669"/>
    <property type="project" value="TreeGrafter"/>
</dbReference>
<feature type="transmembrane region" description="Helical" evidence="2">
    <location>
        <begin position="880"/>
        <end position="904"/>
    </location>
</feature>
<evidence type="ECO:0000256" key="1">
    <source>
        <dbReference type="ARBA" id="ARBA00023157"/>
    </source>
</evidence>
<dbReference type="InterPro" id="IPR004156">
    <property type="entry name" value="OATP"/>
</dbReference>
<evidence type="ECO:0000313" key="4">
    <source>
        <dbReference type="WBParaSite" id="SRDH1_96050.1"/>
    </source>
</evidence>
<organism evidence="3 4">
    <name type="scientific">Schistosoma rodhaini</name>
    <dbReference type="NCBI Taxonomy" id="6188"/>
    <lineage>
        <taxon>Eukaryota</taxon>
        <taxon>Metazoa</taxon>
        <taxon>Spiralia</taxon>
        <taxon>Lophotrochozoa</taxon>
        <taxon>Platyhelminthes</taxon>
        <taxon>Trematoda</taxon>
        <taxon>Digenea</taxon>
        <taxon>Strigeidida</taxon>
        <taxon>Schistosomatoidea</taxon>
        <taxon>Schistosomatidae</taxon>
        <taxon>Schistosoma</taxon>
    </lineage>
</organism>
<keyword evidence="1" id="KW-1015">Disulfide bond</keyword>
<keyword evidence="3" id="KW-1185">Reference proteome</keyword>
<feature type="transmembrane region" description="Helical" evidence="2">
    <location>
        <begin position="575"/>
        <end position="598"/>
    </location>
</feature>
<dbReference type="Proteomes" id="UP000050792">
    <property type="component" value="Unassembled WGS sequence"/>
</dbReference>
<keyword evidence="2" id="KW-0812">Transmembrane</keyword>
<name>A0AA85GI53_9TREM</name>
<dbReference type="Gene3D" id="1.20.1250.20">
    <property type="entry name" value="MFS general substrate transporter like domains"/>
    <property type="match status" value="2"/>
</dbReference>
<evidence type="ECO:0000313" key="5">
    <source>
        <dbReference type="WBParaSite" id="SRDH1_96050.7"/>
    </source>
</evidence>
<dbReference type="WBParaSite" id="SRDH1_96050.7">
    <property type="protein sequence ID" value="SRDH1_96050.7"/>
    <property type="gene ID" value="SRDH1_96050"/>
</dbReference>
<feature type="transmembrane region" description="Helical" evidence="2">
    <location>
        <begin position="845"/>
        <end position="868"/>
    </location>
</feature>
<keyword evidence="2" id="KW-1133">Transmembrane helix</keyword>
<feature type="transmembrane region" description="Helical" evidence="2">
    <location>
        <begin position="489"/>
        <end position="511"/>
    </location>
</feature>
<dbReference type="PANTHER" id="PTHR11388:SF100">
    <property type="entry name" value="SOLUTE CARRIER ORGANIC ANION TRANSPORTER FAMILY MEMBER 4A1"/>
    <property type="match status" value="1"/>
</dbReference>
<dbReference type="Pfam" id="PF03137">
    <property type="entry name" value="OATP"/>
    <property type="match status" value="2"/>
</dbReference>